<proteinExistence type="predicted"/>
<sequence>MSSTIQSYNLADFIHTVQLESFEMEETLLDTLSVPPEESHMIQYSHRLSDNKAEADKVLLGMLKNDVPRTVIRSILQSDSYDIRVPPNPSTAPYLVISYADDTEEEYYASINNVHPTQDWTFLMVPRPGMTAADRNQDDDEEEEWDPVTEESEAHSYSLVDFEELSTLGLPAEIEDYFSGRDRQRRITNLLAGGSVSAQTGFIPIGFEINGVFNKIQPRTEDWSDEYDLGDDELDIDEETDSSLELYGNDTESDLTEFSDSE</sequence>
<feature type="region of interest" description="Disordered" evidence="1">
    <location>
        <begin position="131"/>
        <end position="153"/>
    </location>
</feature>
<dbReference type="Proteomes" id="UP000663831">
    <property type="component" value="Unassembled WGS sequence"/>
</dbReference>
<feature type="compositionally biased region" description="Acidic residues" evidence="1">
    <location>
        <begin position="251"/>
        <end position="262"/>
    </location>
</feature>
<comment type="caution">
    <text evidence="2">The sequence shown here is derived from an EMBL/GenBank/DDBJ whole genome shotgun (WGS) entry which is preliminary data.</text>
</comment>
<evidence type="ECO:0000256" key="1">
    <source>
        <dbReference type="SAM" id="MobiDB-lite"/>
    </source>
</evidence>
<evidence type="ECO:0000313" key="2">
    <source>
        <dbReference type="EMBL" id="CAE6516721.1"/>
    </source>
</evidence>
<evidence type="ECO:0000313" key="3">
    <source>
        <dbReference type="Proteomes" id="UP000663831"/>
    </source>
</evidence>
<dbReference type="EMBL" id="CAJMWV010005883">
    <property type="protein sequence ID" value="CAE6516721.1"/>
    <property type="molecule type" value="Genomic_DNA"/>
</dbReference>
<dbReference type="OrthoDB" id="3269148at2759"/>
<reference evidence="2" key="1">
    <citation type="submission" date="2021-01" db="EMBL/GenBank/DDBJ databases">
        <authorList>
            <person name="Kaushik A."/>
        </authorList>
    </citation>
    <scope>NUCLEOTIDE SEQUENCE</scope>
    <source>
        <strain evidence="2">AG3-1AP</strain>
    </source>
</reference>
<organism evidence="2 3">
    <name type="scientific">Rhizoctonia solani</name>
    <dbReference type="NCBI Taxonomy" id="456999"/>
    <lineage>
        <taxon>Eukaryota</taxon>
        <taxon>Fungi</taxon>
        <taxon>Dikarya</taxon>
        <taxon>Basidiomycota</taxon>
        <taxon>Agaricomycotina</taxon>
        <taxon>Agaricomycetes</taxon>
        <taxon>Cantharellales</taxon>
        <taxon>Ceratobasidiaceae</taxon>
        <taxon>Rhizoctonia</taxon>
    </lineage>
</organism>
<protein>
    <submittedName>
        <fullName evidence="2">Uncharacterized protein</fullName>
    </submittedName>
</protein>
<gene>
    <name evidence="2" type="ORF">RDB_LOCUS138130</name>
</gene>
<feature type="compositionally biased region" description="Acidic residues" evidence="1">
    <location>
        <begin position="137"/>
        <end position="151"/>
    </location>
</feature>
<name>A0A8H3HIP3_9AGAM</name>
<feature type="region of interest" description="Disordered" evidence="1">
    <location>
        <begin position="239"/>
        <end position="262"/>
    </location>
</feature>
<dbReference type="AlphaFoldDB" id="A0A8H3HIP3"/>
<accession>A0A8H3HIP3</accession>